<sequence>MGLTPVDIQHKEFDIKMRGYDKEQVNNFLESVKQEFEQLIKSKKELDKKVNLLENRVSHFEGLQDTLNKSIVVAQEAADRLKINTHEEADFILLEAEKSANKLLKESAEKANQLMKETEKVRQESSQFKQALLALIESQLALVNNEKWNLLLTKTPERDVLAPTLEEIMGKNTNIQTMAVEISEETK</sequence>
<dbReference type="Gene3D" id="6.10.250.660">
    <property type="match status" value="1"/>
</dbReference>
<evidence type="ECO:0000256" key="2">
    <source>
        <dbReference type="ARBA" id="ARBA00009008"/>
    </source>
</evidence>
<dbReference type="RefSeq" id="WP_062471238.1">
    <property type="nucleotide sequence ID" value="NZ_BBYN01000028.1"/>
</dbReference>
<dbReference type="InterPro" id="IPR007793">
    <property type="entry name" value="DivIVA_fam"/>
</dbReference>
<dbReference type="PANTHER" id="PTHR35794">
    <property type="entry name" value="CELL DIVISION PROTEIN DIVIVA"/>
    <property type="match status" value="1"/>
</dbReference>
<dbReference type="KEGG" id="jda:BW727_100451"/>
<feature type="coiled-coil region" evidence="7">
    <location>
        <begin position="29"/>
        <end position="56"/>
    </location>
</feature>
<evidence type="ECO:0000256" key="4">
    <source>
        <dbReference type="ARBA" id="ARBA00022618"/>
    </source>
</evidence>
<dbReference type="PANTHER" id="PTHR35794:SF2">
    <property type="entry name" value="CELL DIVISION PROTEIN DIVIVA"/>
    <property type="match status" value="1"/>
</dbReference>
<evidence type="ECO:0000313" key="9">
    <source>
        <dbReference type="Proteomes" id="UP000188993"/>
    </source>
</evidence>
<evidence type="ECO:0000256" key="1">
    <source>
        <dbReference type="ARBA" id="ARBA00004496"/>
    </source>
</evidence>
<organism evidence="8 9">
    <name type="scientific">Jeotgalibaca dankookensis</name>
    <dbReference type="NCBI Taxonomy" id="708126"/>
    <lineage>
        <taxon>Bacteria</taxon>
        <taxon>Bacillati</taxon>
        <taxon>Bacillota</taxon>
        <taxon>Bacilli</taxon>
        <taxon>Lactobacillales</taxon>
        <taxon>Carnobacteriaceae</taxon>
        <taxon>Jeotgalibaca</taxon>
    </lineage>
</organism>
<evidence type="ECO:0000256" key="6">
    <source>
        <dbReference type="ARBA" id="ARBA00023306"/>
    </source>
</evidence>
<keyword evidence="6" id="KW-0131">Cell cycle</keyword>
<reference evidence="8 9" key="1">
    <citation type="journal article" date="2014" name="Int. J. Syst. Evol. Microbiol.">
        <title>Jeotgalibaca dankookensis gen. nov., sp. nov., a member of the family Carnobacteriaceae, isolated from seujeot (Korean traditional food).</title>
        <authorList>
            <person name="Lee D.G."/>
            <person name="Trujillo M.E."/>
            <person name="Kang H."/>
            <person name="Ahn T.Y."/>
        </authorList>
    </citation>
    <scope>NUCLEOTIDE SEQUENCE [LARGE SCALE GENOMIC DNA]</scope>
    <source>
        <strain evidence="8 9">EX-07</strain>
    </source>
</reference>
<dbReference type="AlphaFoldDB" id="A0A1S6IMQ4"/>
<accession>A0A1S6IMQ4</accession>
<name>A0A1S6IMQ4_9LACT</name>
<gene>
    <name evidence="8" type="primary">divIVA</name>
    <name evidence="8" type="ORF">BW727_100451</name>
</gene>
<dbReference type="Pfam" id="PF05103">
    <property type="entry name" value="DivIVA"/>
    <property type="match status" value="1"/>
</dbReference>
<evidence type="ECO:0000313" key="8">
    <source>
        <dbReference type="EMBL" id="AQS52844.1"/>
    </source>
</evidence>
<dbReference type="NCBIfam" id="TIGR03544">
    <property type="entry name" value="DivI1A_domain"/>
    <property type="match status" value="1"/>
</dbReference>
<evidence type="ECO:0000256" key="3">
    <source>
        <dbReference type="ARBA" id="ARBA00022490"/>
    </source>
</evidence>
<dbReference type="OrthoDB" id="9815492at2"/>
<dbReference type="InterPro" id="IPR019933">
    <property type="entry name" value="DivIVA_domain"/>
</dbReference>
<keyword evidence="4" id="KW-0132">Cell division</keyword>
<keyword evidence="5 7" id="KW-0175">Coiled coil</keyword>
<comment type="similarity">
    <text evidence="2">Belongs to the DivIVA family.</text>
</comment>
<dbReference type="GO" id="GO:0051301">
    <property type="term" value="P:cell division"/>
    <property type="evidence" value="ECO:0007669"/>
    <property type="project" value="UniProtKB-KW"/>
</dbReference>
<evidence type="ECO:0000256" key="5">
    <source>
        <dbReference type="ARBA" id="ARBA00023054"/>
    </source>
</evidence>
<proteinExistence type="inferred from homology"/>
<evidence type="ECO:0000256" key="7">
    <source>
        <dbReference type="SAM" id="Coils"/>
    </source>
</evidence>
<comment type="subcellular location">
    <subcellularLocation>
        <location evidence="1">Cytoplasm</location>
    </subcellularLocation>
</comment>
<dbReference type="EMBL" id="CP019728">
    <property type="protein sequence ID" value="AQS52844.1"/>
    <property type="molecule type" value="Genomic_DNA"/>
</dbReference>
<feature type="coiled-coil region" evidence="7">
    <location>
        <begin position="93"/>
        <end position="124"/>
    </location>
</feature>
<keyword evidence="9" id="KW-1185">Reference proteome</keyword>
<dbReference type="STRING" id="708126.BW727_100451"/>
<protein>
    <submittedName>
        <fullName evidence="8">Septum site-determining protein DivIVA</fullName>
    </submittedName>
</protein>
<keyword evidence="3" id="KW-0963">Cytoplasm</keyword>
<dbReference type="Proteomes" id="UP000188993">
    <property type="component" value="Chromosome"/>
</dbReference>
<dbReference type="GO" id="GO:0005737">
    <property type="term" value="C:cytoplasm"/>
    <property type="evidence" value="ECO:0007669"/>
    <property type="project" value="UniProtKB-SubCell"/>
</dbReference>